<name>W2INU1_PHYNI</name>
<sequence length="188" mass="21712">MSFEDHETRTSFGDSFVRWPLRDCSGVRDPLPDEKMVSWFARWRRTRSKPVTETLSVTQRSLDQAWTAFVLHWNAETGPPFRRLIEARKETHERLSVAGAAVTVCKVSWAADRLCCYAHYLEGCAECRKYGLPRPTEREWSRFLVDSPLSDEEQSWIGHYRRALHEACGGSLPQPIEDPPCTRQADVE</sequence>
<dbReference type="Proteomes" id="UP000053864">
    <property type="component" value="Unassembled WGS sequence"/>
</dbReference>
<gene>
    <name evidence="1" type="ORF">L916_12016</name>
</gene>
<organism evidence="1">
    <name type="scientific">Phytophthora nicotianae</name>
    <name type="common">Potato buckeye rot agent</name>
    <name type="synonym">Phytophthora parasitica</name>
    <dbReference type="NCBI Taxonomy" id="4792"/>
    <lineage>
        <taxon>Eukaryota</taxon>
        <taxon>Sar</taxon>
        <taxon>Stramenopiles</taxon>
        <taxon>Oomycota</taxon>
        <taxon>Peronosporomycetes</taxon>
        <taxon>Peronosporales</taxon>
        <taxon>Peronosporaceae</taxon>
        <taxon>Phytophthora</taxon>
    </lineage>
</organism>
<protein>
    <submittedName>
        <fullName evidence="1">Uncharacterized protein</fullName>
    </submittedName>
</protein>
<accession>W2INU1</accession>
<dbReference type="AlphaFoldDB" id="W2INU1"/>
<evidence type="ECO:0000313" key="1">
    <source>
        <dbReference type="EMBL" id="ETL35919.1"/>
    </source>
</evidence>
<reference evidence="1" key="1">
    <citation type="submission" date="2013-11" db="EMBL/GenBank/DDBJ databases">
        <title>The Genome Sequence of Phytophthora parasitica CJ05E6.</title>
        <authorList>
            <consortium name="The Broad Institute Genomics Platform"/>
            <person name="Russ C."/>
            <person name="Tyler B."/>
            <person name="Panabieres F."/>
            <person name="Shan W."/>
            <person name="Tripathy S."/>
            <person name="Grunwald N."/>
            <person name="Machado M."/>
            <person name="Johnson C.S."/>
            <person name="Arredondo F."/>
            <person name="Hong C."/>
            <person name="Coffey M."/>
            <person name="Young S.K."/>
            <person name="Zeng Q."/>
            <person name="Gargeya S."/>
            <person name="Fitzgerald M."/>
            <person name="Abouelleil A."/>
            <person name="Alvarado L."/>
            <person name="Chapman S.B."/>
            <person name="Gainer-Dewar J."/>
            <person name="Goldberg J."/>
            <person name="Griggs A."/>
            <person name="Gujja S."/>
            <person name="Hansen M."/>
            <person name="Howarth C."/>
            <person name="Imamovic A."/>
            <person name="Ireland A."/>
            <person name="Larimer J."/>
            <person name="McCowan C."/>
            <person name="Murphy C."/>
            <person name="Pearson M."/>
            <person name="Poon T.W."/>
            <person name="Priest M."/>
            <person name="Roberts A."/>
            <person name="Saif S."/>
            <person name="Shea T."/>
            <person name="Sykes S."/>
            <person name="Wortman J."/>
            <person name="Nusbaum C."/>
            <person name="Birren B."/>
        </authorList>
    </citation>
    <scope>NUCLEOTIDE SEQUENCE [LARGE SCALE GENOMIC DNA]</scope>
    <source>
        <strain evidence="1">CJ05E6</strain>
    </source>
</reference>
<dbReference type="VEuPathDB" id="FungiDB:PPTG_13965"/>
<dbReference type="EMBL" id="KI673884">
    <property type="protein sequence ID" value="ETL35919.1"/>
    <property type="molecule type" value="Genomic_DNA"/>
</dbReference>
<proteinExistence type="predicted"/>